<protein>
    <recommendedName>
        <fullName evidence="19">PTS fructose transporter subunit IIB</fullName>
    </recommendedName>
</protein>
<reference evidence="16 18" key="2">
    <citation type="submission" date="2018-10" db="EMBL/GenBank/DDBJ databases">
        <title>Genome sequences of five Lactobacillus pentosus strains isolated from brines of traditionally fermented spanish-style green table olives and differences between them.</title>
        <authorList>
            <person name="Jimenez Diaz R."/>
        </authorList>
    </citation>
    <scope>NUCLEOTIDE SEQUENCE [LARGE SCALE GENOMIC DNA]</scope>
    <source>
        <strain evidence="16 18">IG10</strain>
    </source>
</reference>
<keyword evidence="10 12" id="KW-0472">Membrane</keyword>
<evidence type="ECO:0000256" key="11">
    <source>
        <dbReference type="PROSITE-ProRule" id="PRU00421"/>
    </source>
</evidence>
<keyword evidence="8" id="KW-0418">Kinase</keyword>
<evidence type="ECO:0000313" key="15">
    <source>
        <dbReference type="EMBL" id="PRO95594.1"/>
    </source>
</evidence>
<evidence type="ECO:0000259" key="13">
    <source>
        <dbReference type="PROSITE" id="PS51098"/>
    </source>
</evidence>
<feature type="transmembrane region" description="Helical" evidence="12">
    <location>
        <begin position="441"/>
        <end position="462"/>
    </location>
</feature>
<comment type="caution">
    <text evidence="16">The sequence shown here is derived from an EMBL/GenBank/DDBJ whole genome shotgun (WGS) entry which is preliminary data.</text>
</comment>
<dbReference type="CDD" id="cd00212">
    <property type="entry name" value="PTS_IIB_glc"/>
    <property type="match status" value="1"/>
</dbReference>
<feature type="transmembrane region" description="Helical" evidence="12">
    <location>
        <begin position="188"/>
        <end position="208"/>
    </location>
</feature>
<feature type="transmembrane region" description="Helical" evidence="12">
    <location>
        <begin position="160"/>
        <end position="181"/>
    </location>
</feature>
<evidence type="ECO:0000256" key="8">
    <source>
        <dbReference type="ARBA" id="ARBA00022777"/>
    </source>
</evidence>
<dbReference type="InterPro" id="IPR036878">
    <property type="entry name" value="Glu_permease_IIB"/>
</dbReference>
<feature type="transmembrane region" description="Helical" evidence="12">
    <location>
        <begin position="397"/>
        <end position="421"/>
    </location>
</feature>
<evidence type="ECO:0000313" key="18">
    <source>
        <dbReference type="Proteomes" id="UP000276249"/>
    </source>
</evidence>
<dbReference type="PANTHER" id="PTHR30175">
    <property type="entry name" value="PHOSPHOTRANSFERASE SYSTEM TRANSPORT PROTEIN"/>
    <property type="match status" value="1"/>
</dbReference>
<dbReference type="GO" id="GO:0005886">
    <property type="term" value="C:plasma membrane"/>
    <property type="evidence" value="ECO:0007669"/>
    <property type="project" value="UniProtKB-SubCell"/>
</dbReference>
<dbReference type="Pfam" id="PF00367">
    <property type="entry name" value="PTS_EIIB"/>
    <property type="match status" value="1"/>
</dbReference>
<evidence type="ECO:0000256" key="9">
    <source>
        <dbReference type="ARBA" id="ARBA00022989"/>
    </source>
</evidence>
<dbReference type="InterPro" id="IPR001996">
    <property type="entry name" value="PTS_IIB_1"/>
</dbReference>
<dbReference type="EMBL" id="RDCJ01000006">
    <property type="protein sequence ID" value="RMW52834.1"/>
    <property type="molecule type" value="Genomic_DNA"/>
</dbReference>
<dbReference type="PROSITE" id="PS01035">
    <property type="entry name" value="PTS_EIIB_TYPE_1_CYS"/>
    <property type="match status" value="1"/>
</dbReference>
<dbReference type="PANTHER" id="PTHR30175:SF1">
    <property type="entry name" value="PTS SYSTEM ARBUTIN-, CELLOBIOSE-, AND SALICIN-SPECIFIC EIIBC COMPONENT-RELATED"/>
    <property type="match status" value="1"/>
</dbReference>
<keyword evidence="9 12" id="KW-1133">Transmembrane helix</keyword>
<keyword evidence="6" id="KW-0598">Phosphotransferase system</keyword>
<evidence type="ECO:0000259" key="14">
    <source>
        <dbReference type="PROSITE" id="PS51103"/>
    </source>
</evidence>
<feature type="transmembrane region" description="Helical" evidence="12">
    <location>
        <begin position="118"/>
        <end position="140"/>
    </location>
</feature>
<dbReference type="FunFam" id="3.30.1360.60:FF:000001">
    <property type="entry name" value="PTS system glucose-specific IIBC component PtsG"/>
    <property type="match status" value="1"/>
</dbReference>
<dbReference type="EMBL" id="PVOB01000048">
    <property type="protein sequence ID" value="PRO95594.1"/>
    <property type="molecule type" value="Genomic_DNA"/>
</dbReference>
<keyword evidence="3" id="KW-1003">Cell membrane</keyword>
<feature type="transmembrane region" description="Helical" evidence="12">
    <location>
        <begin position="223"/>
        <end position="242"/>
    </location>
</feature>
<feature type="transmembrane region" description="Helical" evidence="12">
    <location>
        <begin position="290"/>
        <end position="309"/>
    </location>
</feature>
<evidence type="ECO:0000256" key="3">
    <source>
        <dbReference type="ARBA" id="ARBA00022475"/>
    </source>
</evidence>
<evidence type="ECO:0000256" key="2">
    <source>
        <dbReference type="ARBA" id="ARBA00022448"/>
    </source>
</evidence>
<organism evidence="16 18">
    <name type="scientific">Lactiplantibacillus pentosus</name>
    <name type="common">Lactobacillus pentosus</name>
    <dbReference type="NCBI Taxonomy" id="1589"/>
    <lineage>
        <taxon>Bacteria</taxon>
        <taxon>Bacillati</taxon>
        <taxon>Bacillota</taxon>
        <taxon>Bacilli</taxon>
        <taxon>Lactobacillales</taxon>
        <taxon>Lactobacillaceae</taxon>
        <taxon>Lactiplantibacillus</taxon>
    </lineage>
</organism>
<gene>
    <name evidence="15" type="ORF">C6Y08_04130</name>
    <name evidence="16" type="ORF">D6U18_00510</name>
</gene>
<evidence type="ECO:0000313" key="17">
    <source>
        <dbReference type="Proteomes" id="UP000238378"/>
    </source>
</evidence>
<dbReference type="RefSeq" id="WP_105960960.1">
    <property type="nucleotide sequence ID" value="NZ_JAGHKR010000013.1"/>
</dbReference>
<proteinExistence type="predicted"/>
<dbReference type="InterPro" id="IPR013013">
    <property type="entry name" value="PTS_EIIC_1"/>
</dbReference>
<comment type="subcellular location">
    <subcellularLocation>
        <location evidence="1">Cell membrane</location>
        <topology evidence="1">Multi-pass membrane protein</topology>
    </subcellularLocation>
</comment>
<evidence type="ECO:0000256" key="1">
    <source>
        <dbReference type="ARBA" id="ARBA00004651"/>
    </source>
</evidence>
<evidence type="ECO:0000256" key="12">
    <source>
        <dbReference type="SAM" id="Phobius"/>
    </source>
</evidence>
<evidence type="ECO:0000256" key="4">
    <source>
        <dbReference type="ARBA" id="ARBA00022597"/>
    </source>
</evidence>
<dbReference type="PROSITE" id="PS51098">
    <property type="entry name" value="PTS_EIIB_TYPE_1"/>
    <property type="match status" value="1"/>
</dbReference>
<feature type="transmembrane region" description="Helical" evidence="12">
    <location>
        <begin position="316"/>
        <end position="332"/>
    </location>
</feature>
<feature type="domain" description="PTS EIIC type-1" evidence="14">
    <location>
        <begin position="117"/>
        <end position="475"/>
    </location>
</feature>
<sequence length="475" mass="50566">MSKKKNYEELSQQIIKKIGGKDNVVSVTHCMTRLRFNLKDMSAPDSAGIKQLDGVVGVANSGGQYQIVIGPAVADVYEVVVKHLGAGMAEGVVENDAETESDLQNTSKKRIIDRIFDYLAGSLTPLIPILLTASLFKTLAAIIGPSLLNLVSTKSDLYKVFTFVGDAGFYFLPIFVGYTAAKKLKISIPIGMMLGAVLVHPTLISMAAKSTHFTVYGLPTTAMNYSSTVLPILLSIWVMSYVERAFRRFSPSTLQVFLVPFGTMAVMLPVSLVVLAPLGGYLGQYLSDGIIALGKVAGPLAVAVIGALFTFMVLSGMHVVLLSFLFVTFPAAGSDSLILPGILAASWAGTGVAMACWYKFKNRKNKELTIGYIVTWFLGGVGEPLLYGLSVPYKTPLVAGAIAGGITGLVAGFLNLTAYVLNTSNGIYGIAAFIGGSSWNYIALGITILVALIAGFATMMFFKLDEGQVEKNANN</sequence>
<dbReference type="Gene3D" id="3.30.1360.60">
    <property type="entry name" value="Glucose permease domain IIB"/>
    <property type="match status" value="1"/>
</dbReference>
<dbReference type="Proteomes" id="UP000238378">
    <property type="component" value="Unassembled WGS sequence"/>
</dbReference>
<feature type="active site" description="Phosphocysteine intermediate; for EIIB activity" evidence="11">
    <location>
        <position position="30"/>
    </location>
</feature>
<name>A0ABD7IU39_LACPE</name>
<dbReference type="InterPro" id="IPR003352">
    <property type="entry name" value="PTS_EIIC"/>
</dbReference>
<evidence type="ECO:0000256" key="7">
    <source>
        <dbReference type="ARBA" id="ARBA00022692"/>
    </source>
</evidence>
<feature type="transmembrane region" description="Helical" evidence="12">
    <location>
        <begin position="338"/>
        <end position="358"/>
    </location>
</feature>
<dbReference type="AlphaFoldDB" id="A0ABD7IU39"/>
<dbReference type="Pfam" id="PF02378">
    <property type="entry name" value="PTS_EIIC"/>
    <property type="match status" value="1"/>
</dbReference>
<evidence type="ECO:0008006" key="19">
    <source>
        <dbReference type="Google" id="ProtNLM"/>
    </source>
</evidence>
<dbReference type="GO" id="GO:0009401">
    <property type="term" value="P:phosphoenolpyruvate-dependent sugar phosphotransferase system"/>
    <property type="evidence" value="ECO:0007669"/>
    <property type="project" value="UniProtKB-KW"/>
</dbReference>
<evidence type="ECO:0000256" key="10">
    <source>
        <dbReference type="ARBA" id="ARBA00023136"/>
    </source>
</evidence>
<keyword evidence="5" id="KW-0808">Transferase</keyword>
<evidence type="ECO:0000256" key="5">
    <source>
        <dbReference type="ARBA" id="ARBA00022679"/>
    </source>
</evidence>
<dbReference type="GO" id="GO:0016301">
    <property type="term" value="F:kinase activity"/>
    <property type="evidence" value="ECO:0007669"/>
    <property type="project" value="UniProtKB-KW"/>
</dbReference>
<keyword evidence="2" id="KW-0813">Transport</keyword>
<dbReference type="Proteomes" id="UP000276249">
    <property type="component" value="Unassembled WGS sequence"/>
</dbReference>
<keyword evidence="4" id="KW-0762">Sugar transport</keyword>
<dbReference type="InterPro" id="IPR018113">
    <property type="entry name" value="PTrfase_EIIB_Cys"/>
</dbReference>
<reference evidence="15 17" key="1">
    <citation type="submission" date="2018-03" db="EMBL/GenBank/DDBJ databases">
        <title>Draft Genome Sequences of six Lactobacillus pentosus Strains Isolated from Brines of Traditionally Fermented Spanish-Style Green Table Olives.</title>
        <authorList>
            <person name="Calero-Delgado B."/>
            <person name="Martin-Platero A.M."/>
            <person name="Perez-Pulido A.J."/>
            <person name="Benitez-Cabello A."/>
            <person name="Casimiro-Soriguer C.S."/>
            <person name="Martinez-Bueno M."/>
            <person name="Arroyo-Lopez F.N."/>
            <person name="Rodriguez-Gomez F."/>
            <person name="Bautista-Gallego J."/>
            <person name="Garrido-Fernandez A."/>
            <person name="Jimenez-Diaz R."/>
        </authorList>
    </citation>
    <scope>NUCLEOTIDE SEQUENCE [LARGE SCALE GENOMIC DNA]</scope>
    <source>
        <strain evidence="15 17">IG2</strain>
    </source>
</reference>
<feature type="transmembrane region" description="Helical" evidence="12">
    <location>
        <begin position="370"/>
        <end position="391"/>
    </location>
</feature>
<evidence type="ECO:0000313" key="16">
    <source>
        <dbReference type="EMBL" id="RMW52834.1"/>
    </source>
</evidence>
<feature type="transmembrane region" description="Helical" evidence="12">
    <location>
        <begin position="254"/>
        <end position="278"/>
    </location>
</feature>
<keyword evidence="7 12" id="KW-0812">Transmembrane</keyword>
<dbReference type="SUPFAM" id="SSF55604">
    <property type="entry name" value="Glucose permease domain IIB"/>
    <property type="match status" value="1"/>
</dbReference>
<accession>A0ABD7IU39</accession>
<keyword evidence="17" id="KW-1185">Reference proteome</keyword>
<dbReference type="InterPro" id="IPR050558">
    <property type="entry name" value="PTS_Sugar-Specific_Components"/>
</dbReference>
<dbReference type="PROSITE" id="PS51103">
    <property type="entry name" value="PTS_EIIC_TYPE_1"/>
    <property type="match status" value="1"/>
</dbReference>
<feature type="domain" description="PTS EIIB type-1" evidence="13">
    <location>
        <begin position="8"/>
        <end position="90"/>
    </location>
</feature>
<evidence type="ECO:0000256" key="6">
    <source>
        <dbReference type="ARBA" id="ARBA00022683"/>
    </source>
</evidence>